<evidence type="ECO:0000313" key="1">
    <source>
        <dbReference type="EMBL" id="TFK09486.1"/>
    </source>
</evidence>
<proteinExistence type="predicted"/>
<protein>
    <submittedName>
        <fullName evidence="1">Contactin-1</fullName>
    </submittedName>
</protein>
<reference evidence="1 2" key="1">
    <citation type="submission" date="2019-04" db="EMBL/GenBank/DDBJ databases">
        <title>Draft genome of the big-headed turtle Platysternon megacephalum.</title>
        <authorList>
            <person name="Gong S."/>
        </authorList>
    </citation>
    <scope>NUCLEOTIDE SEQUENCE [LARGE SCALE GENOMIC DNA]</scope>
    <source>
        <strain evidence="1">DO16091913</strain>
        <tissue evidence="1">Muscle</tissue>
    </source>
</reference>
<sequence length="104" mass="11675">MGQFGSHSNTCCKIEAPEIKKLLVDISPSYRICSYQKERSSGVMISHRTMHFPHSPLQKGPPFPAPMANAITSNDGRRLHFFASAESWENFMHARLSEPSALSR</sequence>
<comment type="caution">
    <text evidence="1">The sequence shown here is derived from an EMBL/GenBank/DDBJ whole genome shotgun (WGS) entry which is preliminary data.</text>
</comment>
<evidence type="ECO:0000313" key="2">
    <source>
        <dbReference type="Proteomes" id="UP000297703"/>
    </source>
</evidence>
<accession>A0A4D9EHD2</accession>
<keyword evidence="2" id="KW-1185">Reference proteome</keyword>
<reference evidence="1 2" key="2">
    <citation type="submission" date="2019-04" db="EMBL/GenBank/DDBJ databases">
        <title>The genome sequence of big-headed turtle.</title>
        <authorList>
            <person name="Gong S."/>
        </authorList>
    </citation>
    <scope>NUCLEOTIDE SEQUENCE [LARGE SCALE GENOMIC DNA]</scope>
    <source>
        <strain evidence="1">DO16091913</strain>
        <tissue evidence="1">Muscle</tissue>
    </source>
</reference>
<dbReference type="Proteomes" id="UP000297703">
    <property type="component" value="Unassembled WGS sequence"/>
</dbReference>
<dbReference type="EMBL" id="QXTE01000052">
    <property type="protein sequence ID" value="TFK09486.1"/>
    <property type="molecule type" value="Genomic_DNA"/>
</dbReference>
<name>A0A4D9EHD2_9SAUR</name>
<dbReference type="AlphaFoldDB" id="A0A4D9EHD2"/>
<organism evidence="1 2">
    <name type="scientific">Platysternon megacephalum</name>
    <name type="common">big-headed turtle</name>
    <dbReference type="NCBI Taxonomy" id="55544"/>
    <lineage>
        <taxon>Eukaryota</taxon>
        <taxon>Metazoa</taxon>
        <taxon>Chordata</taxon>
        <taxon>Craniata</taxon>
        <taxon>Vertebrata</taxon>
        <taxon>Euteleostomi</taxon>
        <taxon>Archelosauria</taxon>
        <taxon>Testudinata</taxon>
        <taxon>Testudines</taxon>
        <taxon>Cryptodira</taxon>
        <taxon>Durocryptodira</taxon>
        <taxon>Testudinoidea</taxon>
        <taxon>Platysternidae</taxon>
        <taxon>Platysternon</taxon>
    </lineage>
</organism>
<gene>
    <name evidence="1" type="ORF">DR999_PMT07506</name>
</gene>